<dbReference type="Proteomes" id="UP001642484">
    <property type="component" value="Unassembled WGS sequence"/>
</dbReference>
<evidence type="ECO:0000259" key="4">
    <source>
        <dbReference type="PROSITE" id="PS51292"/>
    </source>
</evidence>
<protein>
    <recommendedName>
        <fullName evidence="4">RING-CH-type domain-containing protein</fullName>
    </recommendedName>
</protein>
<dbReference type="Gene3D" id="3.30.40.10">
    <property type="entry name" value="Zinc/RING finger domain, C3HC4 (zinc finger)"/>
    <property type="match status" value="1"/>
</dbReference>
<keyword evidence="2" id="KW-0863">Zinc-finger</keyword>
<dbReference type="PANTHER" id="PTHR46347">
    <property type="entry name" value="RING/FYVE/PHD ZINC FINGER SUPERFAMILY PROTEIN"/>
    <property type="match status" value="1"/>
</dbReference>
<dbReference type="SUPFAM" id="SSF57850">
    <property type="entry name" value="RING/U-box"/>
    <property type="match status" value="1"/>
</dbReference>
<organism evidence="5 6">
    <name type="scientific">Durusdinium trenchii</name>
    <dbReference type="NCBI Taxonomy" id="1381693"/>
    <lineage>
        <taxon>Eukaryota</taxon>
        <taxon>Sar</taxon>
        <taxon>Alveolata</taxon>
        <taxon>Dinophyceae</taxon>
        <taxon>Suessiales</taxon>
        <taxon>Symbiodiniaceae</taxon>
        <taxon>Durusdinium</taxon>
    </lineage>
</organism>
<dbReference type="InterPro" id="IPR011016">
    <property type="entry name" value="Znf_RING-CH"/>
</dbReference>
<keyword evidence="1" id="KW-0479">Metal-binding</keyword>
<accession>A0ABP0N3V3</accession>
<dbReference type="Pfam" id="PF12906">
    <property type="entry name" value="RINGv"/>
    <property type="match status" value="1"/>
</dbReference>
<sequence>MESEAVGPCRICWDSENVEDFFQPCLCRGTQQWVHRSCFAHWTRVAPTAALLCPTCGYRYRRGIISSWQVLFVTAKEASRWLALLVYFCVTRTCARRPTEMPSRCGRKDIKIMASTRRYLQRGRSTSISSQMREMGGPFPSISFGQQALSVTLKRLVRARRIRLPLLFPPPVQIPEATQEFAMQLFCASTLRLGEVLLILRRRTGTAAAVRGLFDWMVNVYAILYLLQELLLSAQRCARDSTQVLAFKTC</sequence>
<evidence type="ECO:0000313" key="5">
    <source>
        <dbReference type="EMBL" id="CAK9058103.1"/>
    </source>
</evidence>
<dbReference type="InterPro" id="IPR013083">
    <property type="entry name" value="Znf_RING/FYVE/PHD"/>
</dbReference>
<evidence type="ECO:0000256" key="2">
    <source>
        <dbReference type="ARBA" id="ARBA00022771"/>
    </source>
</evidence>
<evidence type="ECO:0000313" key="6">
    <source>
        <dbReference type="Proteomes" id="UP001642484"/>
    </source>
</evidence>
<dbReference type="EMBL" id="CAXAMN010021339">
    <property type="protein sequence ID" value="CAK9058103.1"/>
    <property type="molecule type" value="Genomic_DNA"/>
</dbReference>
<dbReference type="PANTHER" id="PTHR46347:SF1">
    <property type="entry name" value="RING_FYVE_PHD ZINC FINGER SUPERFAMILY PROTEIN"/>
    <property type="match status" value="1"/>
</dbReference>
<dbReference type="SMART" id="SM00744">
    <property type="entry name" value="RINGv"/>
    <property type="match status" value="1"/>
</dbReference>
<dbReference type="PROSITE" id="PS51292">
    <property type="entry name" value="ZF_RING_CH"/>
    <property type="match status" value="1"/>
</dbReference>
<gene>
    <name evidence="5" type="ORF">CCMP2556_LOCUS28633</name>
</gene>
<keyword evidence="3" id="KW-0862">Zinc</keyword>
<name>A0ABP0N3V3_9DINO</name>
<feature type="domain" description="RING-CH-type" evidence="4">
    <location>
        <begin position="1"/>
        <end position="63"/>
    </location>
</feature>
<proteinExistence type="predicted"/>
<evidence type="ECO:0000256" key="3">
    <source>
        <dbReference type="ARBA" id="ARBA00022833"/>
    </source>
</evidence>
<reference evidence="5 6" key="1">
    <citation type="submission" date="2024-02" db="EMBL/GenBank/DDBJ databases">
        <authorList>
            <person name="Chen Y."/>
            <person name="Shah S."/>
            <person name="Dougan E. K."/>
            <person name="Thang M."/>
            <person name="Chan C."/>
        </authorList>
    </citation>
    <scope>NUCLEOTIDE SEQUENCE [LARGE SCALE GENOMIC DNA]</scope>
</reference>
<comment type="caution">
    <text evidence="5">The sequence shown here is derived from an EMBL/GenBank/DDBJ whole genome shotgun (WGS) entry which is preliminary data.</text>
</comment>
<keyword evidence="6" id="KW-1185">Reference proteome</keyword>
<evidence type="ECO:0000256" key="1">
    <source>
        <dbReference type="ARBA" id="ARBA00022723"/>
    </source>
</evidence>